<dbReference type="OrthoDB" id="9812260at2"/>
<evidence type="ECO:0000256" key="2">
    <source>
        <dbReference type="SAM" id="Phobius"/>
    </source>
</evidence>
<dbReference type="InterPro" id="IPR007891">
    <property type="entry name" value="CHASE3"/>
</dbReference>
<dbReference type="Gene3D" id="3.30.70.270">
    <property type="match status" value="1"/>
</dbReference>
<keyword evidence="2" id="KW-1133">Transmembrane helix</keyword>
<keyword evidence="2" id="KW-0812">Transmembrane</keyword>
<dbReference type="InterPro" id="IPR050469">
    <property type="entry name" value="Diguanylate_Cyclase"/>
</dbReference>
<dbReference type="EC" id="2.7.7.65" evidence="1"/>
<dbReference type="Proteomes" id="UP000198284">
    <property type="component" value="Unassembled WGS sequence"/>
</dbReference>
<dbReference type="RefSeq" id="WP_089399835.1">
    <property type="nucleotide sequence ID" value="NZ_FZOT01000008.1"/>
</dbReference>
<dbReference type="PROSITE" id="PS50887">
    <property type="entry name" value="GGDEF"/>
    <property type="match status" value="1"/>
</dbReference>
<dbReference type="CDD" id="cd01949">
    <property type="entry name" value="GGDEF"/>
    <property type="match status" value="1"/>
</dbReference>
<keyword evidence="5" id="KW-1185">Reference proteome</keyword>
<sequence>MTDIALRGAAGKLDGDADSRMRKVLRLEFIGRYAMTAGAILCFVACVIFTAQANRILDRHDDHRNTAQVTATLLNVLANVHTMEYGAGAYLSTGNESRLAPFHQGSLELRKNLSWLATLFPDEDAAGVTLVTRLQTLARGREQELLAAIGRQRADSGDDARTAPELLAQARQDGIEAVVFELSTLQQQRREQADARTSAAVQSAKTAFLAWISLLLAVFCLAFQYSSRAGRLLKTAAQRLAEEATHDPLTRLPNRRYLQDWLRKAIARSIRSHEPLTAMFIDLDGFSDINNTLGHEAGDDALVWAARTIQSQIRSADFLARLGGDEFVIICCGPTLGQIEHLAQRLLAAFAGARPFGRLEAGALGLSIGIAQMPADAPDADALLKRADLAMYEAKRAGKRCFRVAG</sequence>
<proteinExistence type="predicted"/>
<dbReference type="AlphaFoldDB" id="A0A239I166"/>
<dbReference type="GO" id="GO:0052621">
    <property type="term" value="F:diguanylate cyclase activity"/>
    <property type="evidence" value="ECO:0007669"/>
    <property type="project" value="UniProtKB-EC"/>
</dbReference>
<dbReference type="EMBL" id="FZOT01000008">
    <property type="protein sequence ID" value="SNS87315.1"/>
    <property type="molecule type" value="Genomic_DNA"/>
</dbReference>
<feature type="domain" description="GGDEF" evidence="3">
    <location>
        <begin position="274"/>
        <end position="406"/>
    </location>
</feature>
<dbReference type="InterPro" id="IPR029787">
    <property type="entry name" value="Nucleotide_cyclase"/>
</dbReference>
<gene>
    <name evidence="4" type="ORF">SAMN06265795_10861</name>
</gene>
<dbReference type="SUPFAM" id="SSF55073">
    <property type="entry name" value="Nucleotide cyclase"/>
    <property type="match status" value="1"/>
</dbReference>
<accession>A0A239I166</accession>
<keyword evidence="2" id="KW-0472">Membrane</keyword>
<reference evidence="4 5" key="1">
    <citation type="submission" date="2017-06" db="EMBL/GenBank/DDBJ databases">
        <authorList>
            <person name="Kim H.J."/>
            <person name="Triplett B.A."/>
        </authorList>
    </citation>
    <scope>NUCLEOTIDE SEQUENCE [LARGE SCALE GENOMIC DNA]</scope>
    <source>
        <strain evidence="4 5">U15</strain>
    </source>
</reference>
<dbReference type="GO" id="GO:0043709">
    <property type="term" value="P:cell adhesion involved in single-species biofilm formation"/>
    <property type="evidence" value="ECO:0007669"/>
    <property type="project" value="TreeGrafter"/>
</dbReference>
<dbReference type="InterPro" id="IPR000160">
    <property type="entry name" value="GGDEF_dom"/>
</dbReference>
<protein>
    <recommendedName>
        <fullName evidence="1">diguanylate cyclase</fullName>
        <ecNumber evidence="1">2.7.7.65</ecNumber>
    </recommendedName>
</protein>
<dbReference type="Pfam" id="PF05227">
    <property type="entry name" value="CHASE3"/>
    <property type="match status" value="1"/>
</dbReference>
<dbReference type="Pfam" id="PF00990">
    <property type="entry name" value="GGDEF"/>
    <property type="match status" value="1"/>
</dbReference>
<evidence type="ECO:0000256" key="1">
    <source>
        <dbReference type="ARBA" id="ARBA00012528"/>
    </source>
</evidence>
<dbReference type="PANTHER" id="PTHR45138:SF24">
    <property type="entry name" value="DIGUANYLATE CYCLASE DGCC-RELATED"/>
    <property type="match status" value="1"/>
</dbReference>
<evidence type="ECO:0000313" key="4">
    <source>
        <dbReference type="EMBL" id="SNS87315.1"/>
    </source>
</evidence>
<dbReference type="GO" id="GO:1902201">
    <property type="term" value="P:negative regulation of bacterial-type flagellum-dependent cell motility"/>
    <property type="evidence" value="ECO:0007669"/>
    <property type="project" value="TreeGrafter"/>
</dbReference>
<evidence type="ECO:0000313" key="5">
    <source>
        <dbReference type="Proteomes" id="UP000198284"/>
    </source>
</evidence>
<dbReference type="PANTHER" id="PTHR45138">
    <property type="entry name" value="REGULATORY COMPONENTS OF SENSORY TRANSDUCTION SYSTEM"/>
    <property type="match status" value="1"/>
</dbReference>
<dbReference type="NCBIfam" id="TIGR00254">
    <property type="entry name" value="GGDEF"/>
    <property type="match status" value="1"/>
</dbReference>
<dbReference type="SMART" id="SM00267">
    <property type="entry name" value="GGDEF"/>
    <property type="match status" value="1"/>
</dbReference>
<name>A0A239I166_9BURK</name>
<feature type="transmembrane region" description="Helical" evidence="2">
    <location>
        <begin position="30"/>
        <end position="51"/>
    </location>
</feature>
<organism evidence="4 5">
    <name type="scientific">Noviherbaspirillum humi</name>
    <dbReference type="NCBI Taxonomy" id="1688639"/>
    <lineage>
        <taxon>Bacteria</taxon>
        <taxon>Pseudomonadati</taxon>
        <taxon>Pseudomonadota</taxon>
        <taxon>Betaproteobacteria</taxon>
        <taxon>Burkholderiales</taxon>
        <taxon>Oxalobacteraceae</taxon>
        <taxon>Noviherbaspirillum</taxon>
    </lineage>
</organism>
<dbReference type="GO" id="GO:0005886">
    <property type="term" value="C:plasma membrane"/>
    <property type="evidence" value="ECO:0007669"/>
    <property type="project" value="TreeGrafter"/>
</dbReference>
<dbReference type="InterPro" id="IPR043128">
    <property type="entry name" value="Rev_trsase/Diguanyl_cyclase"/>
</dbReference>
<evidence type="ECO:0000259" key="3">
    <source>
        <dbReference type="PROSITE" id="PS50887"/>
    </source>
</evidence>